<evidence type="ECO:0000313" key="3">
    <source>
        <dbReference type="Proteomes" id="UP000005239"/>
    </source>
</evidence>
<dbReference type="EnsemblMetazoa" id="PPA45625.1">
    <property type="protein sequence ID" value="PPA45625.1"/>
    <property type="gene ID" value="WBGene00283994"/>
</dbReference>
<reference evidence="3" key="1">
    <citation type="journal article" date="2008" name="Nat. Genet.">
        <title>The Pristionchus pacificus genome provides a unique perspective on nematode lifestyle and parasitism.</title>
        <authorList>
            <person name="Dieterich C."/>
            <person name="Clifton S.W."/>
            <person name="Schuster L.N."/>
            <person name="Chinwalla A."/>
            <person name="Delehaunty K."/>
            <person name="Dinkelacker I."/>
            <person name="Fulton L."/>
            <person name="Fulton R."/>
            <person name="Godfrey J."/>
            <person name="Minx P."/>
            <person name="Mitreva M."/>
            <person name="Roeseler W."/>
            <person name="Tian H."/>
            <person name="Witte H."/>
            <person name="Yang S.P."/>
            <person name="Wilson R.K."/>
            <person name="Sommer R.J."/>
        </authorList>
    </citation>
    <scope>NUCLEOTIDE SEQUENCE [LARGE SCALE GENOMIC DNA]</scope>
    <source>
        <strain evidence="3">PS312</strain>
    </source>
</reference>
<feature type="compositionally biased region" description="Basic and acidic residues" evidence="1">
    <location>
        <begin position="1"/>
        <end position="20"/>
    </location>
</feature>
<dbReference type="Proteomes" id="UP000005239">
    <property type="component" value="Unassembled WGS sequence"/>
</dbReference>
<proteinExistence type="predicted"/>
<feature type="region of interest" description="Disordered" evidence="1">
    <location>
        <begin position="41"/>
        <end position="65"/>
    </location>
</feature>
<name>A0A2A6CKU5_PRIPA</name>
<dbReference type="AlphaFoldDB" id="A0A2A6CKU5"/>
<feature type="region of interest" description="Disordered" evidence="1">
    <location>
        <begin position="1"/>
        <end position="22"/>
    </location>
</feature>
<accession>A0A2A6CKU5</accession>
<accession>A0A8R1V3P9</accession>
<sequence>MLIQEEGKERQGSGRVDGKGLRKLAPRPLDARILSECRRGNGALDGMHQEVGQIRSPSRSEKMGD</sequence>
<gene>
    <name evidence="2" type="primary">WBGene00283994</name>
</gene>
<protein>
    <submittedName>
        <fullName evidence="2">Uncharacterized protein</fullName>
    </submittedName>
</protein>
<reference evidence="2" key="2">
    <citation type="submission" date="2022-06" db="UniProtKB">
        <authorList>
            <consortium name="EnsemblMetazoa"/>
        </authorList>
    </citation>
    <scope>IDENTIFICATION</scope>
    <source>
        <strain evidence="2">PS312</strain>
    </source>
</reference>
<evidence type="ECO:0000256" key="1">
    <source>
        <dbReference type="SAM" id="MobiDB-lite"/>
    </source>
</evidence>
<keyword evidence="3" id="KW-1185">Reference proteome</keyword>
<organism evidence="2 3">
    <name type="scientific">Pristionchus pacificus</name>
    <name type="common">Parasitic nematode worm</name>
    <dbReference type="NCBI Taxonomy" id="54126"/>
    <lineage>
        <taxon>Eukaryota</taxon>
        <taxon>Metazoa</taxon>
        <taxon>Ecdysozoa</taxon>
        <taxon>Nematoda</taxon>
        <taxon>Chromadorea</taxon>
        <taxon>Rhabditida</taxon>
        <taxon>Rhabditina</taxon>
        <taxon>Diplogasteromorpha</taxon>
        <taxon>Diplogasteroidea</taxon>
        <taxon>Neodiplogasteridae</taxon>
        <taxon>Pristionchus</taxon>
    </lineage>
</organism>
<evidence type="ECO:0000313" key="2">
    <source>
        <dbReference type="EnsemblMetazoa" id="PPA45625.1"/>
    </source>
</evidence>